<dbReference type="RefSeq" id="NP_001353683.1">
    <property type="nucleotide sequence ID" value="NM_001366754.1"/>
</dbReference>
<sequence>MDEMLSDSPNNVDGEKVKKKRSKTTEQHELTESPQEQTEKRRKKKKKRRNSTTESKDNLQTDTGKKKRRKLDNEGETSVMDDGVSDQHEAQTQELPGSSEEKTSRRLRTRKTATQTSYAEMTEEEQTDTDTETEHEHEEAPNTSDEESDPLDAVTGDVTRTRKTRKIPVDLKLLAELKEFCPNTAIESRCDNDINKMIRYDLARFREFKKQGIALRQGRFSEAENERLRQNVSDLLALTKVKDAAMLFHPKQFPQAQMKLAKLKRKFGFYQKIAEGIPRPCQFVYIRGKKMFDHRHYKGNYTEEEDKRLLKYYKKYGPKWEKISEKTGRSSTSVCKRLPQISSVKRKGPWTPEEVQRLLKAVREHVLSVLKSANPNKKKPKRVRREILYENLPWTAIAAKVETRCYKTCREKWMSILSLRMSSGTTFRGKAGLLARIRLIKAMYELQVEDAADIDWGSLTVAFGNVPPAHVQKMWHKMKNYYVPDWNSRSFKDNVSHLHNDILPCLVRSCKGFDVNAVQVEQKELFRLSKIFKDIKEESQDIEEDGQDIEEDGQDIEEDGHDGDEETGEQENNSFNQ</sequence>
<dbReference type="InterPro" id="IPR009057">
    <property type="entry name" value="Homeodomain-like_sf"/>
</dbReference>
<dbReference type="AGR" id="ZFIN:ZDB-GENE-030131-6913"/>
<feature type="domain" description="HTH myb-type" evidence="3">
    <location>
        <begin position="342"/>
        <end position="365"/>
    </location>
</feature>
<dbReference type="KEGG" id="dre:334973"/>
<feature type="domain" description="HTH myb-type" evidence="3">
    <location>
        <begin position="394"/>
        <end position="421"/>
    </location>
</feature>
<evidence type="ECO:0000313" key="6">
    <source>
        <dbReference type="RefSeq" id="NP_001353683.1"/>
    </source>
</evidence>
<dbReference type="CTD" id="334973"/>
<protein>
    <submittedName>
        <fullName evidence="5 6">Transcription termination factor 1.1</fullName>
    </submittedName>
</protein>
<dbReference type="ZFIN" id="ZDB-GENE-030131-6913">
    <property type="gene designation" value="ttf1.1"/>
</dbReference>
<evidence type="ECO:0000256" key="1">
    <source>
        <dbReference type="SAM" id="MobiDB-lite"/>
    </source>
</evidence>
<evidence type="ECO:0000313" key="5">
    <source>
        <dbReference type="RefSeq" id="NP_001353682.1"/>
    </source>
</evidence>
<dbReference type="CDD" id="cd00167">
    <property type="entry name" value="SANT"/>
    <property type="match status" value="2"/>
</dbReference>
<dbReference type="RefSeq" id="NP_001353682.1">
    <property type="nucleotide sequence ID" value="NM_001366753.1"/>
</dbReference>
<reference evidence="5 6" key="1">
    <citation type="journal article" date="2005" name="Genome Res.">
        <title>The zebrafish gene map defines ancestral vertebrate chromosomes.</title>
        <authorList>
            <person name="Woods I.G."/>
            <person name="Wilson C."/>
            <person name="Friedlander B."/>
            <person name="Chang P."/>
            <person name="Reyes D.K."/>
            <person name="Nix R."/>
            <person name="Kelly P.D."/>
            <person name="Chu F."/>
            <person name="Postlethwait J.H."/>
            <person name="Talbot W.S."/>
        </authorList>
    </citation>
    <scope>NUCLEOTIDE SEQUENCE</scope>
    <source>
        <strain evidence="5 6">Tuebingen</strain>
    </source>
</reference>
<dbReference type="PANTHER" id="PTHR46760">
    <property type="entry name" value="TRANSCRIPTION TERMINATION FACTOR 1"/>
    <property type="match status" value="1"/>
</dbReference>
<feature type="region of interest" description="Disordered" evidence="1">
    <location>
        <begin position="1"/>
        <end position="156"/>
    </location>
</feature>
<feature type="region of interest" description="Disordered" evidence="1">
    <location>
        <begin position="537"/>
        <end position="577"/>
    </location>
</feature>
<name>A0AB13A7V5_DANRE</name>
<dbReference type="SMART" id="SM00717">
    <property type="entry name" value="SANT"/>
    <property type="match status" value="2"/>
</dbReference>
<dbReference type="PANTHER" id="PTHR46760:SF1">
    <property type="entry name" value="TRANSCRIPTION TERMINATION FACTOR 1"/>
    <property type="match status" value="1"/>
</dbReference>
<gene>
    <name evidence="5 6 7" type="primary">ttf1.1</name>
    <name evidence="5 6" type="synonym">fb74b04</name>
    <name evidence="5 6" type="synonym">si:ch73-376l24.5</name>
    <name evidence="5 6" type="synonym">ttf1</name>
    <name evidence="5 6" type="synonym">wu:fa11a12</name>
    <name evidence="5 6" type="synonym">wu:fb74b04</name>
</gene>
<dbReference type="PROSITE" id="PS50090">
    <property type="entry name" value="MYB_LIKE"/>
    <property type="match status" value="2"/>
</dbReference>
<reference evidence="5 6" key="3">
    <citation type="journal article" date="2015" name="Nat. Commun.">
        <title>RFX transcription factors are essential for hearing in mice.</title>
        <authorList>
            <person name="Elkon R."/>
            <person name="Milon B."/>
            <person name="Morrison L."/>
            <person name="Shah M."/>
            <person name="Vijayakumar S."/>
            <person name="Racherla M."/>
            <person name="Leitch C.C."/>
            <person name="Silipino L."/>
            <person name="Hadi S."/>
            <person name="Weiss-Gayet M."/>
            <person name="Barras E."/>
            <person name="Schmid C.D."/>
            <person name="Ait-Lounis A."/>
            <person name="Barnes A."/>
            <person name="Song Y."/>
            <person name="Eisenman D.J."/>
            <person name="Eliyahu E."/>
            <person name="Frolenkov G.I."/>
            <person name="Strome S.E."/>
            <person name="Durand B."/>
            <person name="Zaghloul N.A."/>
            <person name="Jones S.M."/>
            <person name="Reith W."/>
            <person name="Hertzano R."/>
        </authorList>
    </citation>
    <scope>NUCLEOTIDE SEQUENCE</scope>
    <source>
        <strain evidence="5 6">Tuebingen</strain>
    </source>
</reference>
<evidence type="ECO:0000313" key="7">
    <source>
        <dbReference type="ZFIN" id="ZDB-GENE-030131-6913"/>
    </source>
</evidence>
<reference evidence="5 6" key="5">
    <citation type="submission" date="2025-04" db="UniProtKB">
        <authorList>
            <consortium name="RefSeq"/>
        </authorList>
    </citation>
    <scope>IDENTIFICATION</scope>
    <source>
        <strain evidence="5 6">Tuebingen</strain>
    </source>
</reference>
<dbReference type="AlphaFoldDB" id="A0AB13A7V5"/>
<feature type="compositionally biased region" description="Acidic residues" evidence="1">
    <location>
        <begin position="540"/>
        <end position="569"/>
    </location>
</feature>
<evidence type="ECO:0000259" key="2">
    <source>
        <dbReference type="PROSITE" id="PS50090"/>
    </source>
</evidence>
<feature type="compositionally biased region" description="Basic residues" evidence="1">
    <location>
        <begin position="40"/>
        <end position="50"/>
    </location>
</feature>
<feature type="domain" description="Myb-like" evidence="2">
    <location>
        <begin position="342"/>
        <end position="417"/>
    </location>
</feature>
<dbReference type="FunFam" id="1.10.10.60:FF:000480">
    <property type="entry name" value="Si:ch73-376l24.4"/>
    <property type="match status" value="1"/>
</dbReference>
<feature type="compositionally biased region" description="Acidic residues" evidence="1">
    <location>
        <begin position="121"/>
        <end position="131"/>
    </location>
</feature>
<dbReference type="Proteomes" id="UP000000437">
    <property type="component" value="Chromosome 5"/>
</dbReference>
<dbReference type="InterPro" id="IPR001005">
    <property type="entry name" value="SANT/Myb"/>
</dbReference>
<feature type="domain" description="HTH myb-type" evidence="3">
    <location>
        <begin position="293"/>
        <end position="338"/>
    </location>
</feature>
<dbReference type="GeneID" id="334973"/>
<dbReference type="SUPFAM" id="SSF46689">
    <property type="entry name" value="Homeodomain-like"/>
    <property type="match status" value="2"/>
</dbReference>
<accession>A0AB13A7V5</accession>
<evidence type="ECO:0000313" key="4">
    <source>
        <dbReference type="Proteomes" id="UP000000437"/>
    </source>
</evidence>
<proteinExistence type="predicted"/>
<reference evidence="5 6" key="4">
    <citation type="journal article" date="2022" name="J. Mol. Cell Biol.">
        <title>Nucleolar GTPase Bms1 displaces Ttf1 from RFB-sites to balance progression of rDNA transcription and replication.</title>
        <authorList>
            <person name="Zhu Y."/>
            <person name="Wang Y."/>
            <person name="Tao B."/>
            <person name="Han J."/>
            <person name="Chen H."/>
            <person name="Zhu Q."/>
            <person name="Huang L."/>
            <person name="He Y."/>
            <person name="Hong J."/>
            <person name="Li Y."/>
            <person name="Chen J."/>
            <person name="Huang J."/>
            <person name="Lo L.J."/>
            <person name="Peng J."/>
        </authorList>
    </citation>
    <scope>NUCLEOTIDE SEQUENCE</scope>
    <source>
        <strain evidence="5 6">Tuebingen</strain>
    </source>
</reference>
<feature type="domain" description="Myb-like" evidence="2">
    <location>
        <begin position="293"/>
        <end position="336"/>
    </location>
</feature>
<dbReference type="Gene3D" id="1.10.10.60">
    <property type="entry name" value="Homeodomain-like"/>
    <property type="match status" value="2"/>
</dbReference>
<keyword evidence="4" id="KW-1185">Reference proteome</keyword>
<evidence type="ECO:0000259" key="3">
    <source>
        <dbReference type="PROSITE" id="PS51294"/>
    </source>
</evidence>
<reference evidence="4" key="2">
    <citation type="journal article" date="2013" name="Nature">
        <title>The zebrafish reference genome sequence and its relationship to the human genome.</title>
        <authorList>
            <consortium name="Genome Reference Consortium Zebrafish"/>
            <person name="Howe K."/>
            <person name="Clark M.D."/>
            <person name="Torroja C.F."/>
            <person name="Torrance J."/>
            <person name="Berthelot C."/>
            <person name="Muffato M."/>
            <person name="Collins J.E."/>
            <person name="Humphray S."/>
            <person name="McLaren K."/>
            <person name="Matthews L."/>
            <person name="McLaren S."/>
            <person name="Sealy I."/>
            <person name="Caccamo M."/>
            <person name="Churcher C."/>
            <person name="Scott C."/>
            <person name="Barrett J.C."/>
            <person name="Koch R."/>
            <person name="Rauch G.J."/>
            <person name="White S."/>
            <person name="Chow W."/>
            <person name="Kilian B."/>
            <person name="Quintais L.T."/>
            <person name="Guerra-Assuncao J.A."/>
            <person name="Zhou Y."/>
            <person name="Gu Y."/>
            <person name="Yen J."/>
            <person name="Vogel J.H."/>
            <person name="Eyre T."/>
            <person name="Redmond S."/>
            <person name="Banerjee R."/>
            <person name="Chi J."/>
            <person name="Fu B."/>
            <person name="Langley E."/>
            <person name="Maguire S.F."/>
            <person name="Laird G.K."/>
            <person name="Lloyd D."/>
            <person name="Kenyon E."/>
            <person name="Donaldson S."/>
            <person name="Sehra H."/>
            <person name="Almeida-King J."/>
            <person name="Loveland J."/>
            <person name="Trevanion S."/>
            <person name="Jones M."/>
            <person name="Quail M."/>
            <person name="Willey D."/>
            <person name="Hunt A."/>
            <person name="Burton J."/>
            <person name="Sims S."/>
            <person name="McLay K."/>
            <person name="Plumb B."/>
            <person name="Davis J."/>
            <person name="Clee C."/>
            <person name="Oliver K."/>
            <person name="Clark R."/>
            <person name="Riddle C."/>
            <person name="Elliot D."/>
            <person name="Eliott D."/>
            <person name="Threadgold G."/>
            <person name="Harden G."/>
            <person name="Ware D."/>
            <person name="Begum S."/>
            <person name="Mortimore B."/>
            <person name="Mortimer B."/>
            <person name="Kerry G."/>
            <person name="Heath P."/>
            <person name="Phillimore B."/>
            <person name="Tracey A."/>
            <person name="Corby N."/>
            <person name="Dunn M."/>
            <person name="Johnson C."/>
            <person name="Wood J."/>
            <person name="Clark S."/>
            <person name="Pelan S."/>
            <person name="Griffiths G."/>
            <person name="Smith M."/>
            <person name="Glithero R."/>
            <person name="Howden P."/>
            <person name="Barker N."/>
            <person name="Lloyd C."/>
            <person name="Stevens C."/>
            <person name="Harley J."/>
            <person name="Holt K."/>
            <person name="Panagiotidis G."/>
            <person name="Lovell J."/>
            <person name="Beasley H."/>
            <person name="Henderson C."/>
            <person name="Gordon D."/>
            <person name="Auger K."/>
            <person name="Wright D."/>
            <person name="Collins J."/>
            <person name="Raisen C."/>
            <person name="Dyer L."/>
            <person name="Leung K."/>
            <person name="Robertson L."/>
            <person name="Ambridge K."/>
            <person name="Leongamornlert D."/>
            <person name="McGuire S."/>
            <person name="Gilderthorp R."/>
            <person name="Griffiths C."/>
            <person name="Manthravadi D."/>
            <person name="Nichol S."/>
            <person name="Barker G."/>
            <person name="Whitehead S."/>
            <person name="Kay M."/>
            <person name="Brown J."/>
            <person name="Murnane C."/>
            <person name="Gray E."/>
            <person name="Humphries M."/>
            <person name="Sycamore N."/>
            <person name="Barker D."/>
            <person name="Saunders D."/>
            <person name="Wallis J."/>
            <person name="Babbage A."/>
            <person name="Hammond S."/>
            <person name="Mashreghi-Mohammadi M."/>
            <person name="Barr L."/>
            <person name="Martin S."/>
            <person name="Wray P."/>
            <person name="Ellington A."/>
            <person name="Matthews N."/>
            <person name="Ellwood M."/>
            <person name="Woodmansey R."/>
            <person name="Clark G."/>
            <person name="Cooper J."/>
            <person name="Cooper J."/>
            <person name="Tromans A."/>
            <person name="Grafham D."/>
            <person name="Skuce C."/>
            <person name="Pandian R."/>
            <person name="Andrews R."/>
            <person name="Harrison E."/>
            <person name="Kimberley A."/>
            <person name="Garnett J."/>
            <person name="Fosker N."/>
            <person name="Hall R."/>
            <person name="Garner P."/>
            <person name="Kelly D."/>
            <person name="Bird C."/>
            <person name="Palmer S."/>
            <person name="Gehring I."/>
            <person name="Berger A."/>
            <person name="Dooley C.M."/>
            <person name="Ersan-Urun Z."/>
            <person name="Eser C."/>
            <person name="Geiger H."/>
            <person name="Geisler M."/>
            <person name="Karotki L."/>
            <person name="Kirn A."/>
            <person name="Konantz J."/>
            <person name="Konantz M."/>
            <person name="Oberlander M."/>
            <person name="Rudolph-Geiger S."/>
            <person name="Teucke M."/>
            <person name="Lanz C."/>
            <person name="Raddatz G."/>
            <person name="Osoegawa K."/>
            <person name="Zhu B."/>
            <person name="Rapp A."/>
            <person name="Widaa S."/>
            <person name="Langford C."/>
            <person name="Yang F."/>
            <person name="Schuster S.C."/>
            <person name="Carter N.P."/>
            <person name="Harrow J."/>
            <person name="Ning Z."/>
            <person name="Herrero J."/>
            <person name="Searle S.M."/>
            <person name="Enright A."/>
            <person name="Geisler R."/>
            <person name="Plasterk R.H."/>
            <person name="Lee C."/>
            <person name="Westerfield M."/>
            <person name="de Jong P.J."/>
            <person name="Zon L.I."/>
            <person name="Postlethwait J.H."/>
            <person name="Nusslein-Volhard C."/>
            <person name="Hubbard T.J."/>
            <person name="Roest Crollius H."/>
            <person name="Rogers J."/>
            <person name="Stemple D.L."/>
        </authorList>
    </citation>
    <scope>NUCLEOTIDE SEQUENCE [LARGE SCALE GENOMIC DNA]</scope>
    <source>
        <strain evidence="4">Tuebingen</strain>
    </source>
</reference>
<dbReference type="Pfam" id="PF13921">
    <property type="entry name" value="Myb_DNA-bind_6"/>
    <property type="match status" value="1"/>
</dbReference>
<organism evidence="4 5">
    <name type="scientific">Danio rerio</name>
    <name type="common">Zebrafish</name>
    <name type="synonym">Brachydanio rerio</name>
    <dbReference type="NCBI Taxonomy" id="7955"/>
    <lineage>
        <taxon>Eukaryota</taxon>
        <taxon>Metazoa</taxon>
        <taxon>Chordata</taxon>
        <taxon>Craniata</taxon>
        <taxon>Vertebrata</taxon>
        <taxon>Euteleostomi</taxon>
        <taxon>Actinopterygii</taxon>
        <taxon>Neopterygii</taxon>
        <taxon>Teleostei</taxon>
        <taxon>Ostariophysi</taxon>
        <taxon>Cypriniformes</taxon>
        <taxon>Danionidae</taxon>
        <taxon>Danioninae</taxon>
        <taxon>Danio</taxon>
    </lineage>
</organism>
<dbReference type="InterPro" id="IPR053078">
    <property type="entry name" value="TTF1-like"/>
</dbReference>
<dbReference type="PROSITE" id="PS51294">
    <property type="entry name" value="HTH_MYB"/>
    <property type="match status" value="3"/>
</dbReference>
<dbReference type="InterPro" id="IPR017930">
    <property type="entry name" value="Myb_dom"/>
</dbReference>